<reference evidence="1 2" key="1">
    <citation type="submission" date="2013-11" db="EMBL/GenBank/DDBJ databases">
        <title>The Genome Sequence of Phytophthora parasitica P10297.</title>
        <authorList>
            <consortium name="The Broad Institute Genomics Platform"/>
            <person name="Russ C."/>
            <person name="Tyler B."/>
            <person name="Panabieres F."/>
            <person name="Shan W."/>
            <person name="Tripathy S."/>
            <person name="Grunwald N."/>
            <person name="Machado M."/>
            <person name="Johnson C.S."/>
            <person name="Walker B."/>
            <person name="Young S.K."/>
            <person name="Zeng Q."/>
            <person name="Gargeya S."/>
            <person name="Fitzgerald M."/>
            <person name="Haas B."/>
            <person name="Abouelleil A."/>
            <person name="Allen A.W."/>
            <person name="Alvarado L."/>
            <person name="Arachchi H.M."/>
            <person name="Berlin A.M."/>
            <person name="Chapman S.B."/>
            <person name="Gainer-Dewar J."/>
            <person name="Goldberg J."/>
            <person name="Griggs A."/>
            <person name="Gujja S."/>
            <person name="Hansen M."/>
            <person name="Howarth C."/>
            <person name="Imamovic A."/>
            <person name="Ireland A."/>
            <person name="Larimer J."/>
            <person name="McCowan C."/>
            <person name="Murphy C."/>
            <person name="Pearson M."/>
            <person name="Poon T.W."/>
            <person name="Priest M."/>
            <person name="Roberts A."/>
            <person name="Saif S."/>
            <person name="Shea T."/>
            <person name="Sisk P."/>
            <person name="Sykes S."/>
            <person name="Wortman J."/>
            <person name="Nusbaum C."/>
            <person name="Birren B."/>
        </authorList>
    </citation>
    <scope>NUCLEOTIDE SEQUENCE [LARGE SCALE GENOMIC DNA]</scope>
    <source>
        <strain evidence="1 2">P10297</strain>
    </source>
</reference>
<comment type="caution">
    <text evidence="1">The sequence shown here is derived from an EMBL/GenBank/DDBJ whole genome shotgun (WGS) entry which is preliminary data.</text>
</comment>
<gene>
    <name evidence="1" type="ORF">F442_09049</name>
</gene>
<dbReference type="Proteomes" id="UP000018948">
    <property type="component" value="Unassembled WGS sequence"/>
</dbReference>
<sequence>LFRSRRTMLPATLSLSAQQSPFTKKNNTRQNCKSPMELYQSAMQEQTRREQQRRRMIRWRKQKKEKKLDMVEERRRLEKELQRRVLEARMAFDELTIRSAAEAYRHVTVERAVLMSENVALKEAIEDKLKVKAQLERETQEFLDQIRSNEPPVLARRDDDGWCVQLPNGAPSFYFSPFTWEEFDNILKNNDVVYAERHPCTATVGKILGWTVDYAPLVRNEAGTSFVAHARFTRRLRCSLDKAHRILPHLDKNVWPVLVTPRSWGCAQIGSICYQPLQNFNENALIMVGNIPGEVHLRYIVLARHTREQRPDGKRVDKYIMAIADSEVNFRNRQAEGEQENVKWVLEGGLYMTITEVNENTIDVVFDQWSECLNEMHGRELYIDWIRFPVRIEQYVSPARLLSCTIYTGGNVGKLDTGRQFRDYCEVSLLTSVA</sequence>
<accession>W2ZB94</accession>
<dbReference type="EMBL" id="ANIY01001899">
    <property type="protein sequence ID" value="ETP44345.1"/>
    <property type="molecule type" value="Genomic_DNA"/>
</dbReference>
<evidence type="ECO:0000313" key="1">
    <source>
        <dbReference type="EMBL" id="ETP44345.1"/>
    </source>
</evidence>
<evidence type="ECO:0000313" key="2">
    <source>
        <dbReference type="Proteomes" id="UP000018948"/>
    </source>
</evidence>
<name>W2ZB94_PHYNI</name>
<protein>
    <submittedName>
        <fullName evidence="1">Uncharacterized protein</fullName>
    </submittedName>
</protein>
<organism evidence="1 2">
    <name type="scientific">Phytophthora nicotianae P10297</name>
    <dbReference type="NCBI Taxonomy" id="1317064"/>
    <lineage>
        <taxon>Eukaryota</taxon>
        <taxon>Sar</taxon>
        <taxon>Stramenopiles</taxon>
        <taxon>Oomycota</taxon>
        <taxon>Peronosporomycetes</taxon>
        <taxon>Peronosporales</taxon>
        <taxon>Peronosporaceae</taxon>
        <taxon>Phytophthora</taxon>
    </lineage>
</organism>
<dbReference type="AlphaFoldDB" id="W2ZB94"/>
<dbReference type="OrthoDB" id="122848at2759"/>
<proteinExistence type="predicted"/>
<feature type="non-terminal residue" evidence="1">
    <location>
        <position position="1"/>
    </location>
</feature>